<accession>A0AB39S2S3</accession>
<evidence type="ECO:0000313" key="2">
    <source>
        <dbReference type="EMBL" id="XDQ61907.1"/>
    </source>
</evidence>
<dbReference type="RefSeq" id="WP_369258110.1">
    <property type="nucleotide sequence ID" value="NZ_CP163440.1"/>
</dbReference>
<feature type="domain" description="CHAT" evidence="1">
    <location>
        <begin position="18"/>
        <end position="169"/>
    </location>
</feature>
<dbReference type="InterPro" id="IPR024983">
    <property type="entry name" value="CHAT_dom"/>
</dbReference>
<name>A0AB39S2S3_9ACTN</name>
<dbReference type="Pfam" id="PF12770">
    <property type="entry name" value="CHAT"/>
    <property type="match status" value="1"/>
</dbReference>
<organism evidence="2">
    <name type="scientific">Streptomyces sp. R35</name>
    <dbReference type="NCBI Taxonomy" id="3238630"/>
    <lineage>
        <taxon>Bacteria</taxon>
        <taxon>Bacillati</taxon>
        <taxon>Actinomycetota</taxon>
        <taxon>Actinomycetes</taxon>
        <taxon>Kitasatosporales</taxon>
        <taxon>Streptomycetaceae</taxon>
        <taxon>Streptomyces</taxon>
    </lineage>
</organism>
<gene>
    <name evidence="2" type="ORF">AB5J50_14405</name>
</gene>
<sequence>MTTPPLPRSTILVVQAASARVPGTPDAGAEYREMQQSITHGRHGHALTLESLQAAQARDLPDRLIRGAPAVLHFSARGTPGGGLRFLTGDGGEAPVSDQGLCELLTEFVAEGLRLVVLSACWTSELAALLAETVPCVIGTGVPITDTGCLDYSRTLYSALAQGRSVGKAHSIPVGATEMYGADRRCLPEVSAAPGSYADALHLVAAGYRVPPTRTPIKPRGGGFPWRFRKTKIPNSREPPS</sequence>
<proteinExistence type="predicted"/>
<dbReference type="AlphaFoldDB" id="A0AB39S2S3"/>
<protein>
    <submittedName>
        <fullName evidence="2">CHAT domain-containing protein</fullName>
    </submittedName>
</protein>
<dbReference type="EMBL" id="CP163440">
    <property type="protein sequence ID" value="XDQ61907.1"/>
    <property type="molecule type" value="Genomic_DNA"/>
</dbReference>
<reference evidence="2" key="1">
    <citation type="submission" date="2024-07" db="EMBL/GenBank/DDBJ databases">
        <authorList>
            <person name="Yu S.T."/>
        </authorList>
    </citation>
    <scope>NUCLEOTIDE SEQUENCE</scope>
    <source>
        <strain evidence="2">R35</strain>
    </source>
</reference>
<evidence type="ECO:0000259" key="1">
    <source>
        <dbReference type="Pfam" id="PF12770"/>
    </source>
</evidence>